<sequence length="635" mass="64787">MTPPSRLSFARTDPRIPALAAGILLLVDLLRVWLPSIITIFGQAASTPAELMGAFALLWFLVPFAVVPLAARWDAAKVAIAGAAGLAACRFALLFVHGGQPQLYVASTGLLAGLTWLAASAVRGGPAAVGVPVGLAAAALQHAALRTVDLSWQSRWWAAPIVALECLLLLWCQRRAAPGRSSAAAWFLVGPAMLLAGMFALSPAIATVAVSFRFDPVASDAPPAVPELLLGLAVAGFLAGATGRLRGRFDRVLAGLLLLAAAVIWLTPDGLFVALLLGCGALGRAFRAADGAPAPPGTSAADGTPAADAGRGAAAGYAAVAGMVVFAVAAVAYYAAYDLGYPNQWVPVAVAVAPAWILLRSGAGVPAAGVPRRAALAGLALCFLVPLLGVTVTPAVTATDGTAGGPERGLRLVAYNIRMGFGLDGTYRPAAAARAIAASDPDVVVLSEVDRAWLLNGGHDDLRVLAAELGMRYWFGPAADAVWGDAVLTNLPVGAVETVPLSAVGAPTGAQALGVVVRFGGRDIAVVSTHIQPPPDAEPLVQVAEIAAFATRFGAGRPTFIAGDLNIEPGDASMRAFADAGFADGFAAFRPVRTFPADVPVKQIDHVLVRGLTCADVSVGRAVTSDHAMVATTLR</sequence>
<proteinExistence type="predicted"/>
<gene>
    <name evidence="3" type="ORF">ACFPIJ_20185</name>
</gene>
<feature type="transmembrane region" description="Helical" evidence="1">
    <location>
        <begin position="51"/>
        <end position="71"/>
    </location>
</feature>
<evidence type="ECO:0000259" key="2">
    <source>
        <dbReference type="Pfam" id="PF03372"/>
    </source>
</evidence>
<feature type="transmembrane region" description="Helical" evidence="1">
    <location>
        <begin position="224"/>
        <end position="241"/>
    </location>
</feature>
<keyword evidence="3" id="KW-0540">Nuclease</keyword>
<dbReference type="InterPro" id="IPR005135">
    <property type="entry name" value="Endo/exonuclease/phosphatase"/>
</dbReference>
<keyword evidence="1" id="KW-0472">Membrane</keyword>
<feature type="transmembrane region" description="Helical" evidence="1">
    <location>
        <begin position="21"/>
        <end position="45"/>
    </location>
</feature>
<dbReference type="InterPro" id="IPR036691">
    <property type="entry name" value="Endo/exonu/phosph_ase_sf"/>
</dbReference>
<dbReference type="InterPro" id="IPR051916">
    <property type="entry name" value="GPI-anchor_lipid_remodeler"/>
</dbReference>
<evidence type="ECO:0000256" key="1">
    <source>
        <dbReference type="SAM" id="Phobius"/>
    </source>
</evidence>
<dbReference type="SUPFAM" id="SSF56219">
    <property type="entry name" value="DNase I-like"/>
    <property type="match status" value="1"/>
</dbReference>
<dbReference type="RefSeq" id="WP_380116694.1">
    <property type="nucleotide sequence ID" value="NZ_JBHSIU010000019.1"/>
</dbReference>
<dbReference type="Proteomes" id="UP001595912">
    <property type="component" value="Unassembled WGS sequence"/>
</dbReference>
<feature type="domain" description="Endonuclease/exonuclease/phosphatase" evidence="2">
    <location>
        <begin position="414"/>
        <end position="627"/>
    </location>
</feature>
<feature type="transmembrane region" description="Helical" evidence="1">
    <location>
        <begin position="184"/>
        <end position="212"/>
    </location>
</feature>
<comment type="caution">
    <text evidence="3">The sequence shown here is derived from an EMBL/GenBank/DDBJ whole genome shotgun (WGS) entry which is preliminary data.</text>
</comment>
<keyword evidence="1" id="KW-0812">Transmembrane</keyword>
<evidence type="ECO:0000313" key="3">
    <source>
        <dbReference type="EMBL" id="MFC5000144.1"/>
    </source>
</evidence>
<feature type="transmembrane region" description="Helical" evidence="1">
    <location>
        <begin position="374"/>
        <end position="398"/>
    </location>
</feature>
<organism evidence="3 4">
    <name type="scientific">Dactylosporangium cerinum</name>
    <dbReference type="NCBI Taxonomy" id="1434730"/>
    <lineage>
        <taxon>Bacteria</taxon>
        <taxon>Bacillati</taxon>
        <taxon>Actinomycetota</taxon>
        <taxon>Actinomycetes</taxon>
        <taxon>Micromonosporales</taxon>
        <taxon>Micromonosporaceae</taxon>
        <taxon>Dactylosporangium</taxon>
    </lineage>
</organism>
<dbReference type="Pfam" id="PF03372">
    <property type="entry name" value="Exo_endo_phos"/>
    <property type="match status" value="1"/>
</dbReference>
<dbReference type="PANTHER" id="PTHR14859:SF1">
    <property type="entry name" value="PGAP2-INTERACTING PROTEIN"/>
    <property type="match status" value="1"/>
</dbReference>
<feature type="transmembrane region" description="Helical" evidence="1">
    <location>
        <begin position="253"/>
        <end position="277"/>
    </location>
</feature>
<reference evidence="4" key="1">
    <citation type="journal article" date="2019" name="Int. J. Syst. Evol. Microbiol.">
        <title>The Global Catalogue of Microorganisms (GCM) 10K type strain sequencing project: providing services to taxonomists for standard genome sequencing and annotation.</title>
        <authorList>
            <consortium name="The Broad Institute Genomics Platform"/>
            <consortium name="The Broad Institute Genome Sequencing Center for Infectious Disease"/>
            <person name="Wu L."/>
            <person name="Ma J."/>
        </authorList>
    </citation>
    <scope>NUCLEOTIDE SEQUENCE [LARGE SCALE GENOMIC DNA]</scope>
    <source>
        <strain evidence="4">CGMCC 4.7152</strain>
    </source>
</reference>
<keyword evidence="3" id="KW-0255">Endonuclease</keyword>
<feature type="transmembrane region" description="Helical" evidence="1">
    <location>
        <begin position="314"/>
        <end position="336"/>
    </location>
</feature>
<dbReference type="GO" id="GO:0004519">
    <property type="term" value="F:endonuclease activity"/>
    <property type="evidence" value="ECO:0007669"/>
    <property type="project" value="UniProtKB-KW"/>
</dbReference>
<name>A0ABV9VWT4_9ACTN</name>
<accession>A0ABV9VWT4</accession>
<keyword evidence="4" id="KW-1185">Reference proteome</keyword>
<protein>
    <submittedName>
        <fullName evidence="3">Endonuclease/exonuclease/phosphatase family protein</fullName>
    </submittedName>
</protein>
<dbReference type="PANTHER" id="PTHR14859">
    <property type="entry name" value="CALCOFLUOR WHITE HYPERSENSITIVE PROTEIN PRECURSOR"/>
    <property type="match status" value="1"/>
</dbReference>
<feature type="transmembrane region" description="Helical" evidence="1">
    <location>
        <begin position="156"/>
        <end position="172"/>
    </location>
</feature>
<keyword evidence="3" id="KW-0378">Hydrolase</keyword>
<feature type="transmembrane region" description="Helical" evidence="1">
    <location>
        <begin position="78"/>
        <end position="96"/>
    </location>
</feature>
<evidence type="ECO:0000313" key="4">
    <source>
        <dbReference type="Proteomes" id="UP001595912"/>
    </source>
</evidence>
<keyword evidence="1" id="KW-1133">Transmembrane helix</keyword>
<dbReference type="Gene3D" id="3.60.10.10">
    <property type="entry name" value="Endonuclease/exonuclease/phosphatase"/>
    <property type="match status" value="1"/>
</dbReference>
<dbReference type="EMBL" id="JBHSIU010000019">
    <property type="protein sequence ID" value="MFC5000144.1"/>
    <property type="molecule type" value="Genomic_DNA"/>
</dbReference>